<feature type="compositionally biased region" description="Basic and acidic residues" evidence="1">
    <location>
        <begin position="1"/>
        <end position="19"/>
    </location>
</feature>
<sequence length="71" mass="7819">MCKAKEGMKRPQVRDEVRGRTARGRSPARVRGHGASNKRGEEIGWRGDRTSQRRRIPTSSRSLGPCAGTAS</sequence>
<dbReference type="AlphaFoldDB" id="A0A179HML9"/>
<evidence type="ECO:0000313" key="3">
    <source>
        <dbReference type="Proteomes" id="UP000078340"/>
    </source>
</evidence>
<gene>
    <name evidence="2" type="ORF">VFPFJ_04950</name>
</gene>
<feature type="compositionally biased region" description="Basic residues" evidence="1">
    <location>
        <begin position="20"/>
        <end position="32"/>
    </location>
</feature>
<evidence type="ECO:0000313" key="2">
    <source>
        <dbReference type="EMBL" id="OAQ90791.1"/>
    </source>
</evidence>
<dbReference type="EMBL" id="LSBI01000004">
    <property type="protein sequence ID" value="OAQ90791.1"/>
    <property type="molecule type" value="Genomic_DNA"/>
</dbReference>
<protein>
    <submittedName>
        <fullName evidence="2">Uncharacterized protein</fullName>
    </submittedName>
</protein>
<accession>A0A179HML9</accession>
<name>A0A179HML9_PURLI</name>
<proteinExistence type="predicted"/>
<dbReference type="Proteomes" id="UP000078340">
    <property type="component" value="Unassembled WGS sequence"/>
</dbReference>
<organism evidence="2 3">
    <name type="scientific">Purpureocillium lilacinum</name>
    <name type="common">Paecilomyces lilacinus</name>
    <dbReference type="NCBI Taxonomy" id="33203"/>
    <lineage>
        <taxon>Eukaryota</taxon>
        <taxon>Fungi</taxon>
        <taxon>Dikarya</taxon>
        <taxon>Ascomycota</taxon>
        <taxon>Pezizomycotina</taxon>
        <taxon>Sordariomycetes</taxon>
        <taxon>Hypocreomycetidae</taxon>
        <taxon>Hypocreales</taxon>
        <taxon>Ophiocordycipitaceae</taxon>
        <taxon>Purpureocillium</taxon>
    </lineage>
</organism>
<comment type="caution">
    <text evidence="2">The sequence shown here is derived from an EMBL/GenBank/DDBJ whole genome shotgun (WGS) entry which is preliminary data.</text>
</comment>
<feature type="region of interest" description="Disordered" evidence="1">
    <location>
        <begin position="1"/>
        <end position="71"/>
    </location>
</feature>
<evidence type="ECO:0000256" key="1">
    <source>
        <dbReference type="SAM" id="MobiDB-lite"/>
    </source>
</evidence>
<feature type="compositionally biased region" description="Basic and acidic residues" evidence="1">
    <location>
        <begin position="38"/>
        <end position="51"/>
    </location>
</feature>
<reference evidence="2 3" key="1">
    <citation type="submission" date="2016-02" db="EMBL/GenBank/DDBJ databases">
        <title>Biosynthesis of antibiotic leucinostatins and their inhibition on Phytophthora in bio-control Purpureocillium lilacinum.</title>
        <authorList>
            <person name="Wang G."/>
            <person name="Liu Z."/>
            <person name="Lin R."/>
            <person name="Li E."/>
            <person name="Mao Z."/>
            <person name="Ling J."/>
            <person name="Yin W."/>
            <person name="Xie B."/>
        </authorList>
    </citation>
    <scope>NUCLEOTIDE SEQUENCE [LARGE SCALE GENOMIC DNA]</scope>
    <source>
        <strain evidence="2">PLFJ-1</strain>
    </source>
</reference>